<keyword evidence="3" id="KW-1185">Reference proteome</keyword>
<organism evidence="2 3">
    <name type="scientific">Gymnopus androsaceus JB14</name>
    <dbReference type="NCBI Taxonomy" id="1447944"/>
    <lineage>
        <taxon>Eukaryota</taxon>
        <taxon>Fungi</taxon>
        <taxon>Dikarya</taxon>
        <taxon>Basidiomycota</taxon>
        <taxon>Agaricomycotina</taxon>
        <taxon>Agaricomycetes</taxon>
        <taxon>Agaricomycetidae</taxon>
        <taxon>Agaricales</taxon>
        <taxon>Marasmiineae</taxon>
        <taxon>Omphalotaceae</taxon>
        <taxon>Gymnopus</taxon>
    </lineage>
</organism>
<dbReference type="PANTHER" id="PTHR31912">
    <property type="entry name" value="IP13529P"/>
    <property type="match status" value="1"/>
</dbReference>
<feature type="region of interest" description="Disordered" evidence="1">
    <location>
        <begin position="1037"/>
        <end position="1069"/>
    </location>
</feature>
<dbReference type="OrthoDB" id="2246127at2759"/>
<dbReference type="AlphaFoldDB" id="A0A6A4GJA9"/>
<evidence type="ECO:0000313" key="2">
    <source>
        <dbReference type="EMBL" id="KAE9385467.1"/>
    </source>
</evidence>
<reference evidence="2" key="1">
    <citation type="journal article" date="2019" name="Environ. Microbiol.">
        <title>Fungal ecological strategies reflected in gene transcription - a case study of two litter decomposers.</title>
        <authorList>
            <person name="Barbi F."/>
            <person name="Kohler A."/>
            <person name="Barry K."/>
            <person name="Baskaran P."/>
            <person name="Daum C."/>
            <person name="Fauchery L."/>
            <person name="Ihrmark K."/>
            <person name="Kuo A."/>
            <person name="LaButti K."/>
            <person name="Lipzen A."/>
            <person name="Morin E."/>
            <person name="Grigoriev I.V."/>
            <person name="Henrissat B."/>
            <person name="Lindahl B."/>
            <person name="Martin F."/>
        </authorList>
    </citation>
    <scope>NUCLEOTIDE SEQUENCE</scope>
    <source>
        <strain evidence="2">JB14</strain>
    </source>
</reference>
<dbReference type="EMBL" id="ML769982">
    <property type="protein sequence ID" value="KAE9385467.1"/>
    <property type="molecule type" value="Genomic_DNA"/>
</dbReference>
<accession>A0A6A4GJA9</accession>
<name>A0A6A4GJA9_9AGAR</name>
<feature type="region of interest" description="Disordered" evidence="1">
    <location>
        <begin position="408"/>
        <end position="429"/>
    </location>
</feature>
<gene>
    <name evidence="2" type="ORF">BT96DRAFT_960741</name>
</gene>
<proteinExistence type="predicted"/>
<dbReference type="PANTHER" id="PTHR31912:SF34">
    <property type="entry name" value="NOTOCHORD-RELATED PROTEIN"/>
    <property type="match status" value="1"/>
</dbReference>
<evidence type="ECO:0000313" key="3">
    <source>
        <dbReference type="Proteomes" id="UP000799118"/>
    </source>
</evidence>
<evidence type="ECO:0000256" key="1">
    <source>
        <dbReference type="SAM" id="MobiDB-lite"/>
    </source>
</evidence>
<dbReference type="Proteomes" id="UP000799118">
    <property type="component" value="Unassembled WGS sequence"/>
</dbReference>
<protein>
    <submittedName>
        <fullName evidence="2">Uncharacterized protein</fullName>
    </submittedName>
</protein>
<feature type="compositionally biased region" description="Basic residues" evidence="1">
    <location>
        <begin position="420"/>
        <end position="429"/>
    </location>
</feature>
<sequence>MTNSASREWFPWNNRTECTMDILMHLPRSVFSARQLDLFVWMLKVLGVDDTPSVKSMTEVDRKLQALYGIQTIKYKGALGHTYYTNSFADIISQEMANPRVRPHLSFYPEEVHKNLSEARQFAHWLHEIPDDEMGPMLRVGSMDYYIFEPAMLRSGKICMPHRWFTRGKHHYARCWAMEEVIREGTRKSWRVTKGGGEIVIGEEELLKNFPQLLLDASSYPEFEVVSNIEGTDIFLKHTNTSTYLETDSINISTTPHTIESWKLTNPVIGNPWRERANGAPCLSFPIWLYCDDTSGNTSKKWNKHNSFLFTAAGLPREESSKEYNVHFLSTSNIAPPLEMLDGIADQITDAQEHGVWAWDCVTKSKVLLIPCVLALLGDNPMQSEFACHVGLRGKFFCRICGVKGKDAKAEDSTPSTSEKKKKGKTRRKFKEGLAAMTQRVKEFIKPGRPRTKAQSIPLLKTQFLTAQSPGSATKIKEMRTVTGMKDTFQNFFIDQLLNSYKRRRGVPSTPAQPISDLPPDTMSPVWRLRGLDPHSDTPVEILHVILLGFVKYLWRDVIENQIKKNPERLKALIVRLSSLDIDGLGLDSKLAGATLVNHYGSLTGSDFRKVAQVAPFVLKDFVSQDCYATWVALSKLIPLIWQPEIQALELYLTTLENEIQHFLLCMGRWTIRWFNKPKFHILVHLPEHIRRFGPAILFATEGFESFNAVIRAQSVHSNRQAPSRDIAIAFAKQNRLRHMLSGALFLDRDKIPTDIEGDQNFLDTTLPQKDRVTATQRYYRLGNFNPDHFVCAGTCTLDGGATVQQWQNTSSGRHVPESSIFEADEKLHSKFRRAKDLVLVNLDKCVPGSYVACKNLGTGNAIDGVEIAQVKEVLWRCRPDVICKTADAVLLEAHQVGPQTSVHGMPRLLPSNEFHLVEPEMLLCTVNAQHDCTRNPCAIETDAPTVLLKGRVDHRGNIRDLVLNTAQMRDAKYIQRFRVIPQSLPSDHILESSAVREWKAENPKTKPPNTITFGPIGKSNGGTSFNFRSPSAITLGTLNTSNRTSRSHFSSTFNNSRISTGSSSGDPSGEFLSNNATFPARLVYPTVITIFLFFELLSTNNATFRARLLYPTTITVFFIFSTPHPATAVAAQ</sequence>